<reference evidence="2" key="1">
    <citation type="submission" date="2017-06" db="EMBL/GenBank/DDBJ databases">
        <title>Whole genome sequence of Laribacter hongkongensis LHGZ1.</title>
        <authorList>
            <person name="Chen D."/>
            <person name="Wu H."/>
            <person name="Chen J."/>
        </authorList>
    </citation>
    <scope>NUCLEOTIDE SEQUENCE [LARGE SCALE GENOMIC DNA]</scope>
    <source>
        <strain evidence="2">LHGZ1</strain>
    </source>
</reference>
<proteinExistence type="predicted"/>
<evidence type="ECO:0000313" key="1">
    <source>
        <dbReference type="EMBL" id="ASJ25673.1"/>
    </source>
</evidence>
<dbReference type="AlphaFoldDB" id="A0A248LND0"/>
<dbReference type="EMBL" id="CP022115">
    <property type="protein sequence ID" value="ASJ25673.1"/>
    <property type="molecule type" value="Genomic_DNA"/>
</dbReference>
<organism evidence="1 2">
    <name type="scientific">Laribacter hongkongensis</name>
    <dbReference type="NCBI Taxonomy" id="168471"/>
    <lineage>
        <taxon>Bacteria</taxon>
        <taxon>Pseudomonadati</taxon>
        <taxon>Pseudomonadota</taxon>
        <taxon>Betaproteobacteria</taxon>
        <taxon>Neisseriales</taxon>
        <taxon>Aquaspirillaceae</taxon>
        <taxon>Laribacter</taxon>
    </lineage>
</organism>
<dbReference type="Proteomes" id="UP000197424">
    <property type="component" value="Chromosome"/>
</dbReference>
<evidence type="ECO:0000313" key="2">
    <source>
        <dbReference type="Proteomes" id="UP000197424"/>
    </source>
</evidence>
<sequence>MKALFANKAKAIWRVLCRFLAHKRQKTPPSPATHKGSQ</sequence>
<name>A0A248LND0_9NEIS</name>
<protein>
    <submittedName>
        <fullName evidence="1">Uncharacterized protein</fullName>
    </submittedName>
</protein>
<gene>
    <name evidence="1" type="ORF">LHGZ1_2842</name>
</gene>
<accession>A0A248LND0</accession>